<dbReference type="AlphaFoldDB" id="A0A6J7LHS0"/>
<dbReference type="Gene3D" id="3.40.50.720">
    <property type="entry name" value="NAD(P)-binding Rossmann-like Domain"/>
    <property type="match status" value="1"/>
</dbReference>
<evidence type="ECO:0000313" key="6">
    <source>
        <dbReference type="EMBL" id="CAB5012458.1"/>
    </source>
</evidence>
<dbReference type="CDD" id="cd05233">
    <property type="entry name" value="SDR_c"/>
    <property type="match status" value="1"/>
</dbReference>
<dbReference type="PANTHER" id="PTHR42879:SF2">
    <property type="entry name" value="3-OXOACYL-[ACYL-CARRIER-PROTEIN] REDUCTASE FABG"/>
    <property type="match status" value="1"/>
</dbReference>
<dbReference type="EMBL" id="CAFBPQ010000001">
    <property type="protein sequence ID" value="CAB5012458.1"/>
    <property type="molecule type" value="Genomic_DNA"/>
</dbReference>
<dbReference type="InterPro" id="IPR050259">
    <property type="entry name" value="SDR"/>
</dbReference>
<dbReference type="PANTHER" id="PTHR42879">
    <property type="entry name" value="3-OXOACYL-(ACYL-CARRIER-PROTEIN) REDUCTASE"/>
    <property type="match status" value="1"/>
</dbReference>
<dbReference type="PRINTS" id="PR00080">
    <property type="entry name" value="SDRFAMILY"/>
</dbReference>
<reference evidence="5" key="1">
    <citation type="submission" date="2020-05" db="EMBL/GenBank/DDBJ databases">
        <authorList>
            <person name="Chiriac C."/>
            <person name="Salcher M."/>
            <person name="Ghai R."/>
            <person name="Kavagutti S V."/>
        </authorList>
    </citation>
    <scope>NUCLEOTIDE SEQUENCE</scope>
</reference>
<accession>A0A6J7LHS0</accession>
<dbReference type="InterPro" id="IPR036291">
    <property type="entry name" value="NAD(P)-bd_dom_sf"/>
</dbReference>
<organism evidence="5">
    <name type="scientific">freshwater metagenome</name>
    <dbReference type="NCBI Taxonomy" id="449393"/>
    <lineage>
        <taxon>unclassified sequences</taxon>
        <taxon>metagenomes</taxon>
        <taxon>ecological metagenomes</taxon>
    </lineage>
</organism>
<proteinExistence type="inferred from homology"/>
<dbReference type="Pfam" id="PF13561">
    <property type="entry name" value="adh_short_C2"/>
    <property type="match status" value="1"/>
</dbReference>
<keyword evidence="2" id="KW-1133">Transmembrane helix</keyword>
<name>A0A6J7LHS0_9ZZZZ</name>
<comment type="similarity">
    <text evidence="1">Belongs to the short-chain dehydrogenases/reductases (SDR) family.</text>
</comment>
<evidence type="ECO:0000256" key="2">
    <source>
        <dbReference type="SAM" id="Phobius"/>
    </source>
</evidence>
<dbReference type="EMBL" id="CAEZYK010000120">
    <property type="protein sequence ID" value="CAB4734683.1"/>
    <property type="molecule type" value="Genomic_DNA"/>
</dbReference>
<evidence type="ECO:0000313" key="4">
    <source>
        <dbReference type="EMBL" id="CAB4893065.1"/>
    </source>
</evidence>
<keyword evidence="2" id="KW-0472">Membrane</keyword>
<dbReference type="SUPFAM" id="SSF51735">
    <property type="entry name" value="NAD(P)-binding Rossmann-fold domains"/>
    <property type="match status" value="1"/>
</dbReference>
<evidence type="ECO:0000313" key="3">
    <source>
        <dbReference type="EMBL" id="CAB4734683.1"/>
    </source>
</evidence>
<dbReference type="EMBL" id="CAFBOF010000001">
    <property type="protein sequence ID" value="CAB4967916.1"/>
    <property type="molecule type" value="Genomic_DNA"/>
</dbReference>
<dbReference type="FunFam" id="3.40.50.720:FF:000084">
    <property type="entry name" value="Short-chain dehydrogenase reductase"/>
    <property type="match status" value="1"/>
</dbReference>
<protein>
    <submittedName>
        <fullName evidence="5">Unannotated protein</fullName>
    </submittedName>
</protein>
<dbReference type="InterPro" id="IPR002347">
    <property type="entry name" value="SDR_fam"/>
</dbReference>
<dbReference type="PRINTS" id="PR00081">
    <property type="entry name" value="GDHRDH"/>
</dbReference>
<sequence>MTFSPESTLLTDRVGVVTGAAVGIGAASAIALARFGAHVAICDRDRMNLDLVAAEIEKNGRQVTVGELDVRDREAVDEFIQTTRKQLGEIDVLVNNAGGGFFSPFVDISEKGQGALVAENFTSVTNFIRATVPNMNSAGGSIINITSIEAHRAGPGFAVYSAMKAAVMSLTKSLALELGPNFIRVNCIAPDVIPTPGIGLEHGVHTPLPTAGHVDDVAGAVIYLAGSMSRFVTGSTIHVDGGNKAAAGWVRKDDGSYGLGPNYVSPEGTS</sequence>
<evidence type="ECO:0000313" key="5">
    <source>
        <dbReference type="EMBL" id="CAB4967916.1"/>
    </source>
</evidence>
<evidence type="ECO:0000256" key="1">
    <source>
        <dbReference type="ARBA" id="ARBA00006484"/>
    </source>
</evidence>
<feature type="transmembrane region" description="Helical" evidence="2">
    <location>
        <begin position="14"/>
        <end position="37"/>
    </location>
</feature>
<dbReference type="EMBL" id="CAFBMM010000001">
    <property type="protein sequence ID" value="CAB4893065.1"/>
    <property type="molecule type" value="Genomic_DNA"/>
</dbReference>
<gene>
    <name evidence="3" type="ORF">UFOPK2683_01506</name>
    <name evidence="4" type="ORF">UFOPK3605_00021</name>
    <name evidence="5" type="ORF">UFOPK3897_00025</name>
    <name evidence="6" type="ORF">UFOPK4121_00134</name>
</gene>
<keyword evidence="2" id="KW-0812">Transmembrane</keyword>